<keyword evidence="1" id="KW-0479">Metal-binding</keyword>
<evidence type="ECO:0000313" key="4">
    <source>
        <dbReference type="Proteomes" id="UP001152759"/>
    </source>
</evidence>
<keyword evidence="1" id="KW-0863">Zinc-finger</keyword>
<keyword evidence="4" id="KW-1185">Reference proteome</keyword>
<dbReference type="SUPFAM" id="SSF57756">
    <property type="entry name" value="Retrovirus zinc finger-like domains"/>
    <property type="match status" value="1"/>
</dbReference>
<reference evidence="3" key="1">
    <citation type="submission" date="2021-12" db="EMBL/GenBank/DDBJ databases">
        <authorList>
            <person name="King R."/>
        </authorList>
    </citation>
    <scope>NUCLEOTIDE SEQUENCE</scope>
</reference>
<dbReference type="InterPro" id="IPR001878">
    <property type="entry name" value="Znf_CCHC"/>
</dbReference>
<dbReference type="Proteomes" id="UP001152759">
    <property type="component" value="Chromosome 2"/>
</dbReference>
<protein>
    <recommendedName>
        <fullName evidence="2">CCHC-type domain-containing protein</fullName>
    </recommendedName>
</protein>
<evidence type="ECO:0000313" key="3">
    <source>
        <dbReference type="EMBL" id="CAH0385229.1"/>
    </source>
</evidence>
<dbReference type="InterPro" id="IPR036875">
    <property type="entry name" value="Znf_CCHC_sf"/>
</dbReference>
<evidence type="ECO:0000259" key="2">
    <source>
        <dbReference type="PROSITE" id="PS50158"/>
    </source>
</evidence>
<proteinExistence type="predicted"/>
<accession>A0A9P0A6H1</accession>
<feature type="domain" description="CCHC-type" evidence="2">
    <location>
        <begin position="142"/>
        <end position="157"/>
    </location>
</feature>
<sequence>MEINSEDEGKVLDLVKNSMGGDVEVKGVKGINPLVRVVGVDEDEKDESICEEIWARNFESSYKKEEWMENVKVVGSMKVRNAREKTVLPRVSSRVRGDMIERENVYIGWRRSVVKDYVEVYMCYKCCGYGHSGKECKREAVCHKCGEKRHLRKDCKSEVTRCPNCIRGKQPAEHAVNSKGCPIFEREMVYQVRKTEWSTNEV</sequence>
<name>A0A9P0A6H1_BEMTA</name>
<dbReference type="PROSITE" id="PS50158">
    <property type="entry name" value="ZF_CCHC"/>
    <property type="match status" value="1"/>
</dbReference>
<dbReference type="AlphaFoldDB" id="A0A9P0A6H1"/>
<dbReference type="GO" id="GO:0008270">
    <property type="term" value="F:zinc ion binding"/>
    <property type="evidence" value="ECO:0007669"/>
    <property type="project" value="UniProtKB-KW"/>
</dbReference>
<evidence type="ECO:0000256" key="1">
    <source>
        <dbReference type="PROSITE-ProRule" id="PRU00047"/>
    </source>
</evidence>
<dbReference type="SMART" id="SM00343">
    <property type="entry name" value="ZnF_C2HC"/>
    <property type="match status" value="2"/>
</dbReference>
<dbReference type="EMBL" id="OU963863">
    <property type="protein sequence ID" value="CAH0385229.1"/>
    <property type="molecule type" value="Genomic_DNA"/>
</dbReference>
<gene>
    <name evidence="3" type="ORF">BEMITA_LOCUS4479</name>
</gene>
<organism evidence="3 4">
    <name type="scientific">Bemisia tabaci</name>
    <name type="common">Sweetpotato whitefly</name>
    <name type="synonym">Aleurodes tabaci</name>
    <dbReference type="NCBI Taxonomy" id="7038"/>
    <lineage>
        <taxon>Eukaryota</taxon>
        <taxon>Metazoa</taxon>
        <taxon>Ecdysozoa</taxon>
        <taxon>Arthropoda</taxon>
        <taxon>Hexapoda</taxon>
        <taxon>Insecta</taxon>
        <taxon>Pterygota</taxon>
        <taxon>Neoptera</taxon>
        <taxon>Paraneoptera</taxon>
        <taxon>Hemiptera</taxon>
        <taxon>Sternorrhyncha</taxon>
        <taxon>Aleyrodoidea</taxon>
        <taxon>Aleyrodidae</taxon>
        <taxon>Aleyrodinae</taxon>
        <taxon>Bemisia</taxon>
    </lineage>
</organism>
<dbReference type="Gene3D" id="4.10.60.10">
    <property type="entry name" value="Zinc finger, CCHC-type"/>
    <property type="match status" value="1"/>
</dbReference>
<keyword evidence="1" id="KW-0862">Zinc</keyword>
<dbReference type="GO" id="GO:0003676">
    <property type="term" value="F:nucleic acid binding"/>
    <property type="evidence" value="ECO:0007669"/>
    <property type="project" value="InterPro"/>
</dbReference>